<reference evidence="2 3" key="1">
    <citation type="journal article" date="2021" name="Elife">
        <title>Chloroplast acquisition without the gene transfer in kleptoplastic sea slugs, Plakobranchus ocellatus.</title>
        <authorList>
            <person name="Maeda T."/>
            <person name="Takahashi S."/>
            <person name="Yoshida T."/>
            <person name="Shimamura S."/>
            <person name="Takaki Y."/>
            <person name="Nagai Y."/>
            <person name="Toyoda A."/>
            <person name="Suzuki Y."/>
            <person name="Arimoto A."/>
            <person name="Ishii H."/>
            <person name="Satoh N."/>
            <person name="Nishiyama T."/>
            <person name="Hasebe M."/>
            <person name="Maruyama T."/>
            <person name="Minagawa J."/>
            <person name="Obokata J."/>
            <person name="Shigenobu S."/>
        </authorList>
    </citation>
    <scope>NUCLEOTIDE SEQUENCE [LARGE SCALE GENOMIC DNA]</scope>
</reference>
<evidence type="ECO:0000313" key="2">
    <source>
        <dbReference type="EMBL" id="GFN75819.1"/>
    </source>
</evidence>
<dbReference type="Proteomes" id="UP000735302">
    <property type="component" value="Unassembled WGS sequence"/>
</dbReference>
<organism evidence="2 3">
    <name type="scientific">Plakobranchus ocellatus</name>
    <dbReference type="NCBI Taxonomy" id="259542"/>
    <lineage>
        <taxon>Eukaryota</taxon>
        <taxon>Metazoa</taxon>
        <taxon>Spiralia</taxon>
        <taxon>Lophotrochozoa</taxon>
        <taxon>Mollusca</taxon>
        <taxon>Gastropoda</taxon>
        <taxon>Heterobranchia</taxon>
        <taxon>Euthyneura</taxon>
        <taxon>Panpulmonata</taxon>
        <taxon>Sacoglossa</taxon>
        <taxon>Placobranchoidea</taxon>
        <taxon>Plakobranchidae</taxon>
        <taxon>Plakobranchus</taxon>
    </lineage>
</organism>
<feature type="region of interest" description="Disordered" evidence="1">
    <location>
        <begin position="51"/>
        <end position="76"/>
    </location>
</feature>
<keyword evidence="3" id="KW-1185">Reference proteome</keyword>
<accession>A0AAV3XZD0</accession>
<proteinExistence type="predicted"/>
<evidence type="ECO:0000313" key="3">
    <source>
        <dbReference type="Proteomes" id="UP000735302"/>
    </source>
</evidence>
<sequence>MYEPLKRDSHQFEHSGQFGSITRQFGSFKVSNLDFETPAWTLKLMCTDPSRQNGEVKGKKPSRIAAVERNENMGQG</sequence>
<comment type="caution">
    <text evidence="2">The sequence shown here is derived from an EMBL/GenBank/DDBJ whole genome shotgun (WGS) entry which is preliminary data.</text>
</comment>
<dbReference type="AlphaFoldDB" id="A0AAV3XZD0"/>
<protein>
    <submittedName>
        <fullName evidence="2">Uncharacterized protein</fullName>
    </submittedName>
</protein>
<gene>
    <name evidence="2" type="ORF">PoB_000232500</name>
</gene>
<evidence type="ECO:0000256" key="1">
    <source>
        <dbReference type="SAM" id="MobiDB-lite"/>
    </source>
</evidence>
<name>A0AAV3XZD0_9GAST</name>
<dbReference type="EMBL" id="BLXT01000300">
    <property type="protein sequence ID" value="GFN75819.1"/>
    <property type="molecule type" value="Genomic_DNA"/>
</dbReference>
<feature type="compositionally biased region" description="Basic and acidic residues" evidence="1">
    <location>
        <begin position="66"/>
        <end position="76"/>
    </location>
</feature>